<dbReference type="Proteomes" id="UP000765509">
    <property type="component" value="Unassembled WGS sequence"/>
</dbReference>
<name>A0A9Q3DEX4_9BASI</name>
<reference evidence="2" key="1">
    <citation type="submission" date="2021-03" db="EMBL/GenBank/DDBJ databases">
        <title>Draft genome sequence of rust myrtle Austropuccinia psidii MF-1, a brazilian biotype.</title>
        <authorList>
            <person name="Quecine M.C."/>
            <person name="Pachon D.M.R."/>
            <person name="Bonatelli M.L."/>
            <person name="Correr F.H."/>
            <person name="Franceschini L.M."/>
            <person name="Leite T.F."/>
            <person name="Margarido G.R.A."/>
            <person name="Almeida C.A."/>
            <person name="Ferrarezi J.A."/>
            <person name="Labate C.A."/>
        </authorList>
    </citation>
    <scope>NUCLEOTIDE SEQUENCE</scope>
    <source>
        <strain evidence="2">MF-1</strain>
    </source>
</reference>
<evidence type="ECO:0000313" key="3">
    <source>
        <dbReference type="Proteomes" id="UP000765509"/>
    </source>
</evidence>
<comment type="caution">
    <text evidence="2">The sequence shown here is derived from an EMBL/GenBank/DDBJ whole genome shotgun (WGS) entry which is preliminary data.</text>
</comment>
<sequence length="88" mass="10065">MEKDLCLYPLRLYNEDYKTGKTVLFLGYNLRSSLGKVYRKPTAYARQMSTCPFPPWIQNVQRGPHSENPSLAAIKPPELPNSSCDMAR</sequence>
<evidence type="ECO:0000256" key="1">
    <source>
        <dbReference type="SAM" id="MobiDB-lite"/>
    </source>
</evidence>
<protein>
    <submittedName>
        <fullName evidence="2">Uncharacterized protein</fullName>
    </submittedName>
</protein>
<dbReference type="AlphaFoldDB" id="A0A9Q3DEX4"/>
<gene>
    <name evidence="2" type="ORF">O181_038921</name>
</gene>
<keyword evidence="3" id="KW-1185">Reference proteome</keyword>
<proteinExistence type="predicted"/>
<accession>A0A9Q3DEX4</accession>
<dbReference type="EMBL" id="AVOT02015148">
    <property type="protein sequence ID" value="MBW0499206.1"/>
    <property type="molecule type" value="Genomic_DNA"/>
</dbReference>
<feature type="region of interest" description="Disordered" evidence="1">
    <location>
        <begin position="63"/>
        <end position="88"/>
    </location>
</feature>
<evidence type="ECO:0000313" key="2">
    <source>
        <dbReference type="EMBL" id="MBW0499206.1"/>
    </source>
</evidence>
<organism evidence="2 3">
    <name type="scientific">Austropuccinia psidii MF-1</name>
    <dbReference type="NCBI Taxonomy" id="1389203"/>
    <lineage>
        <taxon>Eukaryota</taxon>
        <taxon>Fungi</taxon>
        <taxon>Dikarya</taxon>
        <taxon>Basidiomycota</taxon>
        <taxon>Pucciniomycotina</taxon>
        <taxon>Pucciniomycetes</taxon>
        <taxon>Pucciniales</taxon>
        <taxon>Sphaerophragmiaceae</taxon>
        <taxon>Austropuccinia</taxon>
    </lineage>
</organism>